<accession>A0ABW4G0C4</accession>
<gene>
    <name evidence="3" type="ORF">ACFSCY_38515</name>
</gene>
<evidence type="ECO:0000259" key="2">
    <source>
        <dbReference type="Pfam" id="PF20796"/>
    </source>
</evidence>
<evidence type="ECO:0000313" key="3">
    <source>
        <dbReference type="EMBL" id="MFD1535316.1"/>
    </source>
</evidence>
<protein>
    <recommendedName>
        <fullName evidence="2">PD-(D/E)XK nuclease-like domain-containing protein</fullName>
    </recommendedName>
</protein>
<comment type="caution">
    <text evidence="3">The sequence shown here is derived from an EMBL/GenBank/DDBJ whole genome shotgun (WGS) entry which is preliminary data.</text>
</comment>
<sequence length="366" mass="40255">MVLRWLEGILGRRPSVPEARAVLVETAATFGCTPWELDHAVWHAQRSRRPVISSDSATSRKYRAHQGRWRDEVLGLPAGPPTTSRTRSATGDSMLPAVHDGVRAEDAGWNLMSQAAVDYARARVPVIKAAEGMVETDRLWRNMLSSQPLAFSIVGEMRAHCEIALEVLSELSGHHLVAFDRVETGGDPWSLDGLQAEWAPPRLEHTCDRSGFDIAAAVRTSDDRRMIITVEVKYTDRFSASAFEPARYLEALRYVGIDVTRAERIVAAGGSQFLRSVLLTDSVRRGGKSGVDPLDAALAVVLSRDDDRTAARVVQGVAEEQPTVSVAWWGLGAFLDVVGRHGELADWVDAMRARYLPDTDRAAPIR</sequence>
<keyword evidence="4" id="KW-1185">Reference proteome</keyword>
<organism evidence="3 4">
    <name type="scientific">Pseudonocardia aurantiaca</name>
    <dbReference type="NCBI Taxonomy" id="75290"/>
    <lineage>
        <taxon>Bacteria</taxon>
        <taxon>Bacillati</taxon>
        <taxon>Actinomycetota</taxon>
        <taxon>Actinomycetes</taxon>
        <taxon>Pseudonocardiales</taxon>
        <taxon>Pseudonocardiaceae</taxon>
        <taxon>Pseudonocardia</taxon>
    </lineage>
</organism>
<evidence type="ECO:0000256" key="1">
    <source>
        <dbReference type="SAM" id="MobiDB-lite"/>
    </source>
</evidence>
<feature type="region of interest" description="Disordered" evidence="1">
    <location>
        <begin position="73"/>
        <end position="93"/>
    </location>
</feature>
<evidence type="ECO:0000313" key="4">
    <source>
        <dbReference type="Proteomes" id="UP001597145"/>
    </source>
</evidence>
<proteinExistence type="predicted"/>
<dbReference type="Proteomes" id="UP001597145">
    <property type="component" value="Unassembled WGS sequence"/>
</dbReference>
<reference evidence="4" key="1">
    <citation type="journal article" date="2019" name="Int. J. Syst. Evol. Microbiol.">
        <title>The Global Catalogue of Microorganisms (GCM) 10K type strain sequencing project: providing services to taxonomists for standard genome sequencing and annotation.</title>
        <authorList>
            <consortium name="The Broad Institute Genomics Platform"/>
            <consortium name="The Broad Institute Genome Sequencing Center for Infectious Disease"/>
            <person name="Wu L."/>
            <person name="Ma J."/>
        </authorList>
    </citation>
    <scope>NUCLEOTIDE SEQUENCE [LARGE SCALE GENOMIC DNA]</scope>
    <source>
        <strain evidence="4">JCM 12165</strain>
    </source>
</reference>
<dbReference type="RefSeq" id="WP_379660131.1">
    <property type="nucleotide sequence ID" value="NZ_JBHUCP010000052.1"/>
</dbReference>
<name>A0ABW4G0C4_9PSEU</name>
<dbReference type="Pfam" id="PF20796">
    <property type="entry name" value="PDDEXK_13"/>
    <property type="match status" value="1"/>
</dbReference>
<dbReference type="EMBL" id="JBHUCP010000052">
    <property type="protein sequence ID" value="MFD1535316.1"/>
    <property type="molecule type" value="Genomic_DNA"/>
</dbReference>
<feature type="compositionally biased region" description="Polar residues" evidence="1">
    <location>
        <begin position="81"/>
        <end position="91"/>
    </location>
</feature>
<feature type="domain" description="PD-(D/E)XK nuclease-like" evidence="2">
    <location>
        <begin position="54"/>
        <end position="356"/>
    </location>
</feature>
<dbReference type="InterPro" id="IPR048822">
    <property type="entry name" value="PDDEXK_13"/>
</dbReference>